<protein>
    <submittedName>
        <fullName evidence="1">Uncharacterized protein</fullName>
    </submittedName>
</protein>
<sequence>MSQKTKDIDGLRCFQKLKWRLAGHVAKLSDNRWTTKTTLLAGLSGQRKRGRPNARWANDIAKVAGVQWTRAAEDREHWSSLEEDFTFQGEESRRSLPSMDTRNLRKVISTLAAPLPLPGILWKGNNGGRFTQWQWGDGGRKYANGTLTHWMNRNSESCYSSRAVTARELW</sequence>
<comment type="caution">
    <text evidence="1">The sequence shown here is derived from an EMBL/GenBank/DDBJ whole genome shotgun (WGS) entry which is preliminary data.</text>
</comment>
<evidence type="ECO:0000313" key="2">
    <source>
        <dbReference type="Proteomes" id="UP000299102"/>
    </source>
</evidence>
<name>A0A4C2A485_EUMVA</name>
<dbReference type="AlphaFoldDB" id="A0A4C2A485"/>
<evidence type="ECO:0000313" key="1">
    <source>
        <dbReference type="EMBL" id="GBP94073.1"/>
    </source>
</evidence>
<proteinExistence type="predicted"/>
<accession>A0A4C2A485</accession>
<dbReference type="OrthoDB" id="407509at2759"/>
<reference evidence="1 2" key="1">
    <citation type="journal article" date="2019" name="Commun. Biol.">
        <title>The bagworm genome reveals a unique fibroin gene that provides high tensile strength.</title>
        <authorList>
            <person name="Kono N."/>
            <person name="Nakamura H."/>
            <person name="Ohtoshi R."/>
            <person name="Tomita M."/>
            <person name="Numata K."/>
            <person name="Arakawa K."/>
        </authorList>
    </citation>
    <scope>NUCLEOTIDE SEQUENCE [LARGE SCALE GENOMIC DNA]</scope>
</reference>
<dbReference type="EMBL" id="BGZK01002457">
    <property type="protein sequence ID" value="GBP94073.1"/>
    <property type="molecule type" value="Genomic_DNA"/>
</dbReference>
<dbReference type="Proteomes" id="UP000299102">
    <property type="component" value="Unassembled WGS sequence"/>
</dbReference>
<keyword evidence="2" id="KW-1185">Reference proteome</keyword>
<organism evidence="1 2">
    <name type="scientific">Eumeta variegata</name>
    <name type="common">Bagworm moth</name>
    <name type="synonym">Eumeta japonica</name>
    <dbReference type="NCBI Taxonomy" id="151549"/>
    <lineage>
        <taxon>Eukaryota</taxon>
        <taxon>Metazoa</taxon>
        <taxon>Ecdysozoa</taxon>
        <taxon>Arthropoda</taxon>
        <taxon>Hexapoda</taxon>
        <taxon>Insecta</taxon>
        <taxon>Pterygota</taxon>
        <taxon>Neoptera</taxon>
        <taxon>Endopterygota</taxon>
        <taxon>Lepidoptera</taxon>
        <taxon>Glossata</taxon>
        <taxon>Ditrysia</taxon>
        <taxon>Tineoidea</taxon>
        <taxon>Psychidae</taxon>
        <taxon>Oiketicinae</taxon>
        <taxon>Eumeta</taxon>
    </lineage>
</organism>
<gene>
    <name evidence="1" type="ORF">EVAR_79445_1</name>
</gene>